<proteinExistence type="predicted"/>
<sequence length="67" mass="7703">MSSSTIIDYIESKYGKDSYGNRKAFLNDNQHIIGSELSRWIKKGYRVDLGTGDIYPPSNKKVMIKHH</sequence>
<protein>
    <submittedName>
        <fullName evidence="1">Uncharacterized protein</fullName>
    </submittedName>
</protein>
<dbReference type="AlphaFoldDB" id="A0A2N8ZHW8"/>
<accession>A0A2N8ZHW8</accession>
<keyword evidence="2" id="KW-1185">Reference proteome</keyword>
<gene>
    <name evidence="1" type="ORF">VTAP4600_A3544</name>
</gene>
<reference evidence="1 2" key="1">
    <citation type="submission" date="2017-10" db="EMBL/GenBank/DDBJ databases">
        <authorList>
            <person name="Banno H."/>
            <person name="Chua N.-H."/>
        </authorList>
    </citation>
    <scope>NUCLEOTIDE SEQUENCE [LARGE SCALE GENOMIC DNA]</scope>
    <source>
        <strain evidence="1">Vibrio tapetis CECT4600</strain>
    </source>
</reference>
<dbReference type="KEGG" id="vta:A3544"/>
<evidence type="ECO:0000313" key="1">
    <source>
        <dbReference type="EMBL" id="SON51491.1"/>
    </source>
</evidence>
<dbReference type="EMBL" id="LT960611">
    <property type="protein sequence ID" value="SON51491.1"/>
    <property type="molecule type" value="Genomic_DNA"/>
</dbReference>
<name>A0A2N8ZHW8_9VIBR</name>
<dbReference type="Proteomes" id="UP000235828">
    <property type="component" value="Chromosome A"/>
</dbReference>
<organism evidence="1 2">
    <name type="scientific">Vibrio tapetis subsp. tapetis</name>
    <dbReference type="NCBI Taxonomy" id="1671868"/>
    <lineage>
        <taxon>Bacteria</taxon>
        <taxon>Pseudomonadati</taxon>
        <taxon>Pseudomonadota</taxon>
        <taxon>Gammaproteobacteria</taxon>
        <taxon>Vibrionales</taxon>
        <taxon>Vibrionaceae</taxon>
        <taxon>Vibrio</taxon>
    </lineage>
</organism>
<evidence type="ECO:0000313" key="2">
    <source>
        <dbReference type="Proteomes" id="UP000235828"/>
    </source>
</evidence>